<dbReference type="GO" id="GO:0005737">
    <property type="term" value="C:cytoplasm"/>
    <property type="evidence" value="ECO:0007669"/>
    <property type="project" value="TreeGrafter"/>
</dbReference>
<dbReference type="SUPFAM" id="SSF51556">
    <property type="entry name" value="Metallo-dependent hydrolases"/>
    <property type="match status" value="1"/>
</dbReference>
<dbReference type="Pfam" id="PF04909">
    <property type="entry name" value="Amidohydro_2"/>
    <property type="match status" value="1"/>
</dbReference>
<dbReference type="InterPro" id="IPR032465">
    <property type="entry name" value="ACMSD"/>
</dbReference>
<proteinExistence type="predicted"/>
<dbReference type="RefSeq" id="WP_044884961.1">
    <property type="nucleotide sequence ID" value="NZ_JYFN01000014.1"/>
</dbReference>
<keyword evidence="1" id="KW-0456">Lyase</keyword>
<comment type="caution">
    <text evidence="3">The sequence shown here is derived from an EMBL/GenBank/DDBJ whole genome shotgun (WGS) entry which is preliminary data.</text>
</comment>
<dbReference type="EMBL" id="JYFN01000014">
    <property type="protein sequence ID" value="KJE23343.1"/>
    <property type="molecule type" value="Genomic_DNA"/>
</dbReference>
<accession>A0A0D8BGF4</accession>
<dbReference type="PANTHER" id="PTHR21240:SF28">
    <property type="entry name" value="ISO-OROTATE DECARBOXYLASE (EUROFUNG)"/>
    <property type="match status" value="1"/>
</dbReference>
<evidence type="ECO:0000259" key="2">
    <source>
        <dbReference type="Pfam" id="PF04909"/>
    </source>
</evidence>
<protein>
    <submittedName>
        <fullName evidence="3">Putative TIM-barrel fold metal-dependent hydrolase</fullName>
    </submittedName>
</protein>
<organism evidence="3 4">
    <name type="scientific">Frankia torreyi</name>
    <dbReference type="NCBI Taxonomy" id="1856"/>
    <lineage>
        <taxon>Bacteria</taxon>
        <taxon>Bacillati</taxon>
        <taxon>Actinomycetota</taxon>
        <taxon>Actinomycetes</taxon>
        <taxon>Frankiales</taxon>
        <taxon>Frankiaceae</taxon>
        <taxon>Frankia</taxon>
    </lineage>
</organism>
<gene>
    <name evidence="3" type="ORF">FF36_02301</name>
</gene>
<dbReference type="GO" id="GO:0019748">
    <property type="term" value="P:secondary metabolic process"/>
    <property type="evidence" value="ECO:0007669"/>
    <property type="project" value="TreeGrafter"/>
</dbReference>
<sequence>MDLIDELDLKVIDCDTHVVEHYDLWTSRVPSKYGDRVPHVERDAGGIEWWVAGGKVLSPAAGLAIAGWKEPPPKFPAQLDMVDPRIWQPEGRLEIMDEYGIHAEVLYPNVAGFGAGRYTDFGDMELALLLLQAYNDWLADFRRVSDRYVPVMAVPFWDIDLSIAEMTRCAELGHKGLVFSQAPEDFGSPMLTDPHWDRLWAAAQEMGLSVNFHIGSGDTTMPQLLHPSAGVHANYATFPMTFFLGNARTVGSLIGAGVCHRFPDLKFVSVESGVGWVPFTLQALDWMWTECGVAKEHPEYDLLPSEYFRRQIYACFWFEHGPTLRAAIDYVGADNILYETDFPHPTSMSPGPVSSALPPRQFINDKLGDLPHDVLRKILQDNAMKLYDLA</sequence>
<evidence type="ECO:0000313" key="3">
    <source>
        <dbReference type="EMBL" id="KJE23343.1"/>
    </source>
</evidence>
<dbReference type="Proteomes" id="UP000032545">
    <property type="component" value="Unassembled WGS sequence"/>
</dbReference>
<dbReference type="InterPro" id="IPR032466">
    <property type="entry name" value="Metal_Hydrolase"/>
</dbReference>
<evidence type="ECO:0000256" key="1">
    <source>
        <dbReference type="ARBA" id="ARBA00023239"/>
    </source>
</evidence>
<dbReference type="GO" id="GO:0016831">
    <property type="term" value="F:carboxy-lyase activity"/>
    <property type="evidence" value="ECO:0007669"/>
    <property type="project" value="InterPro"/>
</dbReference>
<reference evidence="4" key="1">
    <citation type="submission" date="2015-02" db="EMBL/GenBank/DDBJ databases">
        <title>Draft Genome of Frankia sp. CpI1-S.</title>
        <authorList>
            <person name="Oshone R.T."/>
            <person name="Ngom M."/>
            <person name="Ghodhbane-Gtari F."/>
            <person name="Gtari M."/>
            <person name="Morris K."/>
            <person name="Thomas K."/>
            <person name="Sen A."/>
            <person name="Tisa L.S."/>
        </authorList>
    </citation>
    <scope>NUCLEOTIDE SEQUENCE [LARGE SCALE GENOMIC DNA]</scope>
    <source>
        <strain evidence="4">CpI1-S</strain>
    </source>
</reference>
<keyword evidence="3" id="KW-0378">Hydrolase</keyword>
<dbReference type="PATRIC" id="fig|1502723.3.peg.1323"/>
<dbReference type="InterPro" id="IPR006680">
    <property type="entry name" value="Amidohydro-rel"/>
</dbReference>
<evidence type="ECO:0000313" key="4">
    <source>
        <dbReference type="Proteomes" id="UP000032545"/>
    </source>
</evidence>
<dbReference type="OrthoDB" id="8673349at2"/>
<dbReference type="PANTHER" id="PTHR21240">
    <property type="entry name" value="2-AMINO-3-CARBOXYLMUCONATE-6-SEMIALDEHYDE DECARBOXYLASE"/>
    <property type="match status" value="1"/>
</dbReference>
<dbReference type="AlphaFoldDB" id="A0A0D8BGF4"/>
<reference evidence="3 4" key="2">
    <citation type="journal article" date="2016" name="Genome Announc.">
        <title>Permanent Draft Genome Sequences for Two Variants of Frankia sp. Strain CpI1, the First Frankia Strain Isolated from Root Nodules of Comptonia peregrina.</title>
        <authorList>
            <person name="Oshone R."/>
            <person name="Hurst S.G.IV."/>
            <person name="Abebe-Akele F."/>
            <person name="Simpson S."/>
            <person name="Morris K."/>
            <person name="Thomas W.K."/>
            <person name="Tisa L.S."/>
        </authorList>
    </citation>
    <scope>NUCLEOTIDE SEQUENCE [LARGE SCALE GENOMIC DNA]</scope>
    <source>
        <strain evidence="4">CpI1-S</strain>
    </source>
</reference>
<feature type="domain" description="Amidohydrolase-related" evidence="2">
    <location>
        <begin position="12"/>
        <end position="389"/>
    </location>
</feature>
<dbReference type="Gene3D" id="3.20.20.140">
    <property type="entry name" value="Metal-dependent hydrolases"/>
    <property type="match status" value="1"/>
</dbReference>
<dbReference type="GO" id="GO:0016787">
    <property type="term" value="F:hydrolase activity"/>
    <property type="evidence" value="ECO:0007669"/>
    <property type="project" value="UniProtKB-KW"/>
</dbReference>
<keyword evidence="4" id="KW-1185">Reference proteome</keyword>
<name>A0A0D8BGF4_9ACTN</name>